<keyword evidence="2 3" id="KW-0802">TPR repeat</keyword>
<evidence type="ECO:0000256" key="1">
    <source>
        <dbReference type="ARBA" id="ARBA00022737"/>
    </source>
</evidence>
<feature type="repeat" description="TPR" evidence="3">
    <location>
        <begin position="89"/>
        <end position="122"/>
    </location>
</feature>
<evidence type="ECO:0000256" key="2">
    <source>
        <dbReference type="ARBA" id="ARBA00022803"/>
    </source>
</evidence>
<reference evidence="5" key="1">
    <citation type="submission" date="2021-04" db="EMBL/GenBank/DDBJ databases">
        <title>Draft genome assembly of strain Phenylobacterium sp. 20VBR1 using MiniION and Illumina platforms.</title>
        <authorList>
            <person name="Thomas F.A."/>
            <person name="Krishnan K.P."/>
            <person name="Sinha R.K."/>
        </authorList>
    </citation>
    <scope>NUCLEOTIDE SEQUENCE</scope>
    <source>
        <strain evidence="5">20VBR1</strain>
    </source>
</reference>
<protein>
    <submittedName>
        <fullName evidence="5">Tetratricopeptide repeat protein</fullName>
    </submittedName>
</protein>
<name>A0A941D181_9CAUL</name>
<evidence type="ECO:0000313" key="6">
    <source>
        <dbReference type="Proteomes" id="UP000622580"/>
    </source>
</evidence>
<keyword evidence="1" id="KW-0677">Repeat</keyword>
<dbReference type="PROSITE" id="PS50005">
    <property type="entry name" value="TPR"/>
    <property type="match status" value="2"/>
</dbReference>
<dbReference type="InterPro" id="IPR011990">
    <property type="entry name" value="TPR-like_helical_dom_sf"/>
</dbReference>
<dbReference type="InterPro" id="IPR051012">
    <property type="entry name" value="CellSynth/LPSAsmb/PSIAsmb"/>
</dbReference>
<dbReference type="SUPFAM" id="SSF48452">
    <property type="entry name" value="TPR-like"/>
    <property type="match status" value="1"/>
</dbReference>
<dbReference type="Proteomes" id="UP000622580">
    <property type="component" value="Unassembled WGS sequence"/>
</dbReference>
<proteinExistence type="predicted"/>
<organism evidence="5 6">
    <name type="scientific">Phenylobacterium glaciei</name>
    <dbReference type="NCBI Taxonomy" id="2803784"/>
    <lineage>
        <taxon>Bacteria</taxon>
        <taxon>Pseudomonadati</taxon>
        <taxon>Pseudomonadota</taxon>
        <taxon>Alphaproteobacteria</taxon>
        <taxon>Caulobacterales</taxon>
        <taxon>Caulobacteraceae</taxon>
        <taxon>Phenylobacterium</taxon>
    </lineage>
</organism>
<dbReference type="EMBL" id="JAGSGD010000001">
    <property type="protein sequence ID" value="MBR7619559.1"/>
    <property type="molecule type" value="Genomic_DNA"/>
</dbReference>
<dbReference type="SMART" id="SM00028">
    <property type="entry name" value="TPR"/>
    <property type="match status" value="5"/>
</dbReference>
<accession>A0A941D181</accession>
<sequence length="596" mass="65348">MPRSAKPTATSPLALESRTAPTPARLSAEAMGSGADRTALNKLNAAIGELKALAVQPLLQSAVNALRKEDHQRGAEWAIKALEQDERSGFAWYMLAIAREMAGDFKGSITCYEAAIALLPDHAELANNLGRLAFRLGQTPVAEQLFRHFLARFPDHPEGANNLACALRSQSRFDEAIAVLKSALTKDPSHPMVWNTLGTVMAEQGDPLNALIFFDEALRQDESLAKARYNRGNMKMAIGEIEASLVDCEAALAQVTLESERQMMRLSRSTILINLGRIGEGWDDYEARLHPQFADSTQFITDRPLWTPGDHLTGKSLLVIGEQGLGDEILFANLLPDVVEALGPEGRLTIAVEPRLIPLFQRSFPTAEVGAHATFTHEGRSMRTVPFMAGRLESVDLCVPMGSLLRQFRRAVSDFPRRERFLTADPARVAHWREVLTSAPAGKKVGLLWKSAVASAGRHRFFSPFEQWAPILATQGVCFVNLQYGDCAQEIEQARRELGVDIWTPPGIDLKKDLDDLAALTCALDLTVGFANATSNIGAACGAPCWLISTPGAWPRVGTDHYPWYPQMRVFLPPGFQQWDAVMVEVAEALTQFAGS</sequence>
<dbReference type="SUPFAM" id="SSF53756">
    <property type="entry name" value="UDP-Glycosyltransferase/glycogen phosphorylase"/>
    <property type="match status" value="1"/>
</dbReference>
<dbReference type="AlphaFoldDB" id="A0A941D181"/>
<evidence type="ECO:0000256" key="4">
    <source>
        <dbReference type="SAM" id="MobiDB-lite"/>
    </source>
</evidence>
<dbReference type="PANTHER" id="PTHR45586">
    <property type="entry name" value="TPR REPEAT-CONTAINING PROTEIN PA4667"/>
    <property type="match status" value="1"/>
</dbReference>
<keyword evidence="6" id="KW-1185">Reference proteome</keyword>
<dbReference type="Pfam" id="PF13432">
    <property type="entry name" value="TPR_16"/>
    <property type="match status" value="2"/>
</dbReference>
<dbReference type="Gene3D" id="1.25.40.10">
    <property type="entry name" value="Tetratricopeptide repeat domain"/>
    <property type="match status" value="2"/>
</dbReference>
<dbReference type="InterPro" id="IPR019734">
    <property type="entry name" value="TPR_rpt"/>
</dbReference>
<gene>
    <name evidence="5" type="ORF">JKL49_09185</name>
</gene>
<feature type="repeat" description="TPR" evidence="3">
    <location>
        <begin position="191"/>
        <end position="224"/>
    </location>
</feature>
<dbReference type="PANTHER" id="PTHR45586:SF1">
    <property type="entry name" value="LIPOPOLYSACCHARIDE ASSEMBLY PROTEIN B"/>
    <property type="match status" value="1"/>
</dbReference>
<dbReference type="RefSeq" id="WP_215339907.1">
    <property type="nucleotide sequence ID" value="NZ_JAGSGD010000001.1"/>
</dbReference>
<evidence type="ECO:0000313" key="5">
    <source>
        <dbReference type="EMBL" id="MBR7619559.1"/>
    </source>
</evidence>
<feature type="region of interest" description="Disordered" evidence="4">
    <location>
        <begin position="1"/>
        <end position="24"/>
    </location>
</feature>
<comment type="caution">
    <text evidence="5">The sequence shown here is derived from an EMBL/GenBank/DDBJ whole genome shotgun (WGS) entry which is preliminary data.</text>
</comment>
<evidence type="ECO:0000256" key="3">
    <source>
        <dbReference type="PROSITE-ProRule" id="PRU00339"/>
    </source>
</evidence>